<organism evidence="4 5">
    <name type="scientific">Candidula unifasciata</name>
    <dbReference type="NCBI Taxonomy" id="100452"/>
    <lineage>
        <taxon>Eukaryota</taxon>
        <taxon>Metazoa</taxon>
        <taxon>Spiralia</taxon>
        <taxon>Lophotrochozoa</taxon>
        <taxon>Mollusca</taxon>
        <taxon>Gastropoda</taxon>
        <taxon>Heterobranchia</taxon>
        <taxon>Euthyneura</taxon>
        <taxon>Panpulmonata</taxon>
        <taxon>Eupulmonata</taxon>
        <taxon>Stylommatophora</taxon>
        <taxon>Helicina</taxon>
        <taxon>Helicoidea</taxon>
        <taxon>Geomitridae</taxon>
        <taxon>Candidula</taxon>
    </lineage>
</organism>
<dbReference type="Gene3D" id="2.60.120.200">
    <property type="match status" value="3"/>
</dbReference>
<evidence type="ECO:0000313" key="5">
    <source>
        <dbReference type="Proteomes" id="UP000678393"/>
    </source>
</evidence>
<feature type="domain" description="Galectin" evidence="3">
    <location>
        <begin position="12"/>
        <end position="266"/>
    </location>
</feature>
<dbReference type="Proteomes" id="UP000678393">
    <property type="component" value="Unassembled WGS sequence"/>
</dbReference>
<proteinExistence type="predicted"/>
<evidence type="ECO:0000259" key="3">
    <source>
        <dbReference type="PROSITE" id="PS51304"/>
    </source>
</evidence>
<dbReference type="InterPro" id="IPR013320">
    <property type="entry name" value="ConA-like_dom_sf"/>
</dbReference>
<dbReference type="OrthoDB" id="6066079at2759"/>
<keyword evidence="5" id="KW-1185">Reference proteome</keyword>
<dbReference type="InterPro" id="IPR001079">
    <property type="entry name" value="Galectin_CRD"/>
</dbReference>
<dbReference type="GO" id="GO:0030246">
    <property type="term" value="F:carbohydrate binding"/>
    <property type="evidence" value="ECO:0007669"/>
    <property type="project" value="UniProtKB-UniRule"/>
</dbReference>
<evidence type="ECO:0000313" key="4">
    <source>
        <dbReference type="EMBL" id="CAG5115696.1"/>
    </source>
</evidence>
<dbReference type="PANTHER" id="PTHR11346:SF176">
    <property type="entry name" value="32 KDA BETA-GALACTOSIDE-BINDING LECTIN LEC-3"/>
    <property type="match status" value="1"/>
</dbReference>
<dbReference type="EMBL" id="CAJHNH020000151">
    <property type="protein sequence ID" value="CAG5115696.1"/>
    <property type="molecule type" value="Genomic_DNA"/>
</dbReference>
<comment type="caution">
    <text evidence="4">The sequence shown here is derived from an EMBL/GenBank/DDBJ whole genome shotgun (WGS) entry which is preliminary data.</text>
</comment>
<accession>A0A8S3YMY5</accession>
<dbReference type="InterPro" id="IPR044156">
    <property type="entry name" value="Galectin-like"/>
</dbReference>
<evidence type="ECO:0000256" key="2">
    <source>
        <dbReference type="RuleBase" id="RU102079"/>
    </source>
</evidence>
<sequence>MTYRKTCFESPDFTYIPGGLNVGAQIIIRGRVALDQERFSIDLQNDKVEGCDVAFHFNPRTGNSSVVRNSHSRGWQTEELCIPFFPFASGSKFTVRIYHFIEYKHRLPYKSVRYLRLGEGAEYYECTIQNPCRTPYKGEFSGGLKTGKAVRVQGFVNEDAKSFAISFNCDVEGSVVGAYFNVSQVKKEVVLNSKTKCSWGQEEQVREGFPFLGGQYFDVLIITNAGCFDIYVNDKLFTSFKFRIPPEQILYLSITGDVTLREVVFADSLPKDLIKPVPSGLEKNDLIAVSGFFCNQVNTFSIDLINGTGTCAGKDIALRVNTRFSESTVVINSQKNGKWQKEQKLALPCPFVHKLPFEVEIVNKCG</sequence>
<feature type="non-terminal residue" evidence="4">
    <location>
        <position position="366"/>
    </location>
</feature>
<feature type="domain" description="Galectin" evidence="3">
    <location>
        <begin position="273"/>
        <end position="366"/>
    </location>
</feature>
<reference evidence="4" key="1">
    <citation type="submission" date="2021-04" db="EMBL/GenBank/DDBJ databases">
        <authorList>
            <consortium name="Molecular Ecology Group"/>
        </authorList>
    </citation>
    <scope>NUCLEOTIDE SEQUENCE</scope>
</reference>
<dbReference type="SUPFAM" id="SSF49899">
    <property type="entry name" value="Concanavalin A-like lectins/glucanases"/>
    <property type="match status" value="3"/>
</dbReference>
<dbReference type="SMART" id="SM00276">
    <property type="entry name" value="GLECT"/>
    <property type="match status" value="2"/>
</dbReference>
<evidence type="ECO:0000256" key="1">
    <source>
        <dbReference type="ARBA" id="ARBA00022734"/>
    </source>
</evidence>
<dbReference type="CDD" id="cd00070">
    <property type="entry name" value="GLECT"/>
    <property type="match status" value="2"/>
</dbReference>
<dbReference type="Pfam" id="PF00337">
    <property type="entry name" value="Gal-bind_lectin"/>
    <property type="match status" value="3"/>
</dbReference>
<gene>
    <name evidence="4" type="ORF">CUNI_LOCUS1254</name>
</gene>
<keyword evidence="1 2" id="KW-0430">Lectin</keyword>
<dbReference type="AlphaFoldDB" id="A0A8S3YMY5"/>
<protein>
    <recommendedName>
        <fullName evidence="2">Galectin</fullName>
    </recommendedName>
</protein>
<dbReference type="PANTHER" id="PTHR11346">
    <property type="entry name" value="GALECTIN"/>
    <property type="match status" value="1"/>
</dbReference>
<name>A0A8S3YMY5_9EUPU</name>
<dbReference type="PROSITE" id="PS51304">
    <property type="entry name" value="GALECTIN"/>
    <property type="match status" value="2"/>
</dbReference>
<dbReference type="SMART" id="SM00908">
    <property type="entry name" value="Gal-bind_lectin"/>
    <property type="match status" value="3"/>
</dbReference>